<dbReference type="OrthoDB" id="2018152at2759"/>
<protein>
    <recommendedName>
        <fullName evidence="4">Protein SHORTAGE IN CHIASMATA 1</fullName>
    </recommendedName>
</protein>
<accession>A0A1Q3CLY0</accession>
<dbReference type="EMBL" id="BDDD01002366">
    <property type="protein sequence ID" value="GAV81260.1"/>
    <property type="molecule type" value="Genomic_DNA"/>
</dbReference>
<dbReference type="FunCoup" id="A0A1Q3CLY0">
    <property type="interactions" value="166"/>
</dbReference>
<organism evidence="2 3">
    <name type="scientific">Cephalotus follicularis</name>
    <name type="common">Albany pitcher plant</name>
    <dbReference type="NCBI Taxonomy" id="3775"/>
    <lineage>
        <taxon>Eukaryota</taxon>
        <taxon>Viridiplantae</taxon>
        <taxon>Streptophyta</taxon>
        <taxon>Embryophyta</taxon>
        <taxon>Tracheophyta</taxon>
        <taxon>Spermatophyta</taxon>
        <taxon>Magnoliopsida</taxon>
        <taxon>eudicotyledons</taxon>
        <taxon>Gunneridae</taxon>
        <taxon>Pentapetalae</taxon>
        <taxon>rosids</taxon>
        <taxon>fabids</taxon>
        <taxon>Oxalidales</taxon>
        <taxon>Cephalotaceae</taxon>
        <taxon>Cephalotus</taxon>
    </lineage>
</organism>
<feature type="compositionally biased region" description="Polar residues" evidence="1">
    <location>
        <begin position="1232"/>
        <end position="1243"/>
    </location>
</feature>
<dbReference type="GO" id="GO:0000712">
    <property type="term" value="P:resolution of meiotic recombination intermediates"/>
    <property type="evidence" value="ECO:0007669"/>
    <property type="project" value="TreeGrafter"/>
</dbReference>
<gene>
    <name evidence="2" type="ORF">CFOL_v3_24718</name>
</gene>
<proteinExistence type="predicted"/>
<dbReference type="AlphaFoldDB" id="A0A1Q3CLY0"/>
<comment type="caution">
    <text evidence="2">The sequence shown here is derived from an EMBL/GenBank/DDBJ whole genome shotgun (WGS) entry which is preliminary data.</text>
</comment>
<keyword evidence="3" id="KW-1185">Reference proteome</keyword>
<sequence length="1260" mass="141543">MPILSGVQGIENNLDTTNLGLTLPYPTTVQEIVYSVEDVTSHLCVTENAYLLEDDGAFQDQTPFHHTTFPLLEVDDISLGTLMSLPMEDIFLSLLGNNELQSWTQKDYLLMYSKEILGSMQYDTLELFSGHCLSRQCLISELACPDIFPEVDFINMVDSQMEGNFAVNQGTSDGDCNFSMNLVTFEEFQFLDVDSSLWCEGFWGKHIAVEPEYCDWMFREDMNFKNFNELIVSHELALIDGTFKSLPIPLISDNENMRSLYVLVEEILAELKPQPLSSSDGIYLDWHVLEEDKCHYICYSSYQNMLEEIRSNNFDFDQESQLDGKFVFDFAFSDDTSYGSNEEKYEESLNIFSDGISLPNGHLTRVLSTKSLNGECPKLGGQEQLDEKHEGSLNSPLDGISTVDGLIMGVASTELLEGGCPKQQNEEKIAEKDAKKASLLFKSLSQFNDLDFFLNPQKAITRDNSESAVKVVDTSATFHKISSHESLAACPATCIESLECDIRLYQEGESDSLQAFDENTTSQKQKEQPKFIPFMDKPTIRPQEAADEAEAHSMSLPVACAPYKSESHQVQQGMSTFPDTVIVVNTQNFDKEMIASRRSTYQRILAMEKEGAQVVERDSELPVDIIISSEICLVWYDCRSIGRKATASDEASSCLPLCVENIATNSLTMLSFTFSACFLVFEGEISFLSTVMESSDQLYAGAASLGIDLQLFCSYSSELTDEIILSCIAYSTKLTRGLYPKMPESESLAESFLTKFPSVNPLTAHAIISSGAMLIEFLEWSHEHRIQAIKKYHVPEESSNLFSDLCRYGEREDSRSIMTDSSSSVSSGPDSDKCHFNVYFEKKHQRYSGSPQKIDIHMDDLFCFEPLNQFYDDIQNTSKVAKPNDSWMSKDPVMFDAFDKSSLSFKDSFGQKQEFDIGVAINASGGFKPYDSWISKGPRILDEIKKPSLPINDQLLSRLGSEMAIPNNVDWHNTNVCKNLQEEFKGEVIDLVDSPSSGHAFSSNANSMHFPPLVPEMGKDSIRKSKTVRRLSFGTHSFPTFPRAAEINSSSSIRDSIKDQRQSMRGTNDYLDADYDNMLPLNNRKRLLQEILTQRSARNAQGLPYQEEISHLSRTPLSNAVHAAHPQSGSPWTIEFLNRIREKSRLRQQSLPCNTSDPCFGYSDNISKVTERKSLSILEYFKYQGGNTPGKVPEQKRLKRAIKSSSSSINEKAPGTLTWTPLDKRATQSLSFAKNENGSQTKLVWSDGSAHGLSKKLRRQ</sequence>
<dbReference type="PANTHER" id="PTHR35764:SF1">
    <property type="entry name" value="PROTEIN SHORTAGE IN CHIASMATA 1"/>
    <property type="match status" value="1"/>
</dbReference>
<dbReference type="InterPro" id="IPR038824">
    <property type="entry name" value="SHOC1-like"/>
</dbReference>
<dbReference type="InParanoid" id="A0A1Q3CLY0"/>
<name>A0A1Q3CLY0_CEPFO</name>
<evidence type="ECO:0000313" key="3">
    <source>
        <dbReference type="Proteomes" id="UP000187406"/>
    </source>
</evidence>
<reference evidence="3" key="1">
    <citation type="submission" date="2016-04" db="EMBL/GenBank/DDBJ databases">
        <title>Cephalotus genome sequencing.</title>
        <authorList>
            <person name="Fukushima K."/>
            <person name="Hasebe M."/>
            <person name="Fang X."/>
        </authorList>
    </citation>
    <scope>NUCLEOTIDE SEQUENCE [LARGE SCALE GENOMIC DNA]</scope>
    <source>
        <strain evidence="3">cv. St1</strain>
    </source>
</reference>
<feature type="region of interest" description="Disordered" evidence="1">
    <location>
        <begin position="1232"/>
        <end position="1260"/>
    </location>
</feature>
<dbReference type="PANTHER" id="PTHR35764">
    <property type="entry name" value="PROTEIN SHORTAGE IN CHIASMATA 1"/>
    <property type="match status" value="1"/>
</dbReference>
<dbReference type="Proteomes" id="UP000187406">
    <property type="component" value="Unassembled WGS sequence"/>
</dbReference>
<evidence type="ECO:0000256" key="1">
    <source>
        <dbReference type="SAM" id="MobiDB-lite"/>
    </source>
</evidence>
<dbReference type="STRING" id="3775.A0A1Q3CLY0"/>
<evidence type="ECO:0000313" key="2">
    <source>
        <dbReference type="EMBL" id="GAV81260.1"/>
    </source>
</evidence>
<evidence type="ECO:0008006" key="4">
    <source>
        <dbReference type="Google" id="ProtNLM"/>
    </source>
</evidence>